<reference evidence="3" key="2">
    <citation type="submission" date="2015-01" db="EMBL/GenBank/DDBJ databases">
        <title>Evolutionary Origins and Diversification of the Mycorrhizal Mutualists.</title>
        <authorList>
            <consortium name="DOE Joint Genome Institute"/>
            <consortium name="Mycorrhizal Genomics Consortium"/>
            <person name="Kohler A."/>
            <person name="Kuo A."/>
            <person name="Nagy L.G."/>
            <person name="Floudas D."/>
            <person name="Copeland A."/>
            <person name="Barry K.W."/>
            <person name="Cichocki N."/>
            <person name="Veneault-Fourrey C."/>
            <person name="LaButti K."/>
            <person name="Lindquist E.A."/>
            <person name="Lipzen A."/>
            <person name="Lundell T."/>
            <person name="Morin E."/>
            <person name="Murat C."/>
            <person name="Riley R."/>
            <person name="Ohm R."/>
            <person name="Sun H."/>
            <person name="Tunlid A."/>
            <person name="Henrissat B."/>
            <person name="Grigoriev I.V."/>
            <person name="Hibbett D.S."/>
            <person name="Martin F."/>
        </authorList>
    </citation>
    <scope>NUCLEOTIDE SEQUENCE [LARGE SCALE GENOMIC DNA]</scope>
    <source>
        <strain evidence="3">Marx 270</strain>
    </source>
</reference>
<dbReference type="EMBL" id="KN831981">
    <property type="protein sequence ID" value="KIO02644.1"/>
    <property type="molecule type" value="Genomic_DNA"/>
</dbReference>
<keyword evidence="3" id="KW-1185">Reference proteome</keyword>
<evidence type="ECO:0000313" key="2">
    <source>
        <dbReference type="EMBL" id="KIO02644.1"/>
    </source>
</evidence>
<protein>
    <submittedName>
        <fullName evidence="2">Uncharacterized protein</fullName>
    </submittedName>
</protein>
<evidence type="ECO:0000256" key="1">
    <source>
        <dbReference type="SAM" id="MobiDB-lite"/>
    </source>
</evidence>
<organism evidence="2 3">
    <name type="scientific">Pisolithus tinctorius Marx 270</name>
    <dbReference type="NCBI Taxonomy" id="870435"/>
    <lineage>
        <taxon>Eukaryota</taxon>
        <taxon>Fungi</taxon>
        <taxon>Dikarya</taxon>
        <taxon>Basidiomycota</taxon>
        <taxon>Agaricomycotina</taxon>
        <taxon>Agaricomycetes</taxon>
        <taxon>Agaricomycetidae</taxon>
        <taxon>Boletales</taxon>
        <taxon>Sclerodermatineae</taxon>
        <taxon>Pisolithaceae</taxon>
        <taxon>Pisolithus</taxon>
    </lineage>
</organism>
<feature type="region of interest" description="Disordered" evidence="1">
    <location>
        <begin position="64"/>
        <end position="136"/>
    </location>
</feature>
<sequence>MHPGKATFEDHPWLQMVGRHSDLQHTSFKTSAFPPAAELSLETLLKAVSCKGKEKVLDAEVKVMTGDDNGEDELVDEDAEMGGDTPACLSWTPKPKLVKQEEVDELDEEEDQEEDVDMDRPGPSSDRPIWANHSSQ</sequence>
<reference evidence="2 3" key="1">
    <citation type="submission" date="2014-04" db="EMBL/GenBank/DDBJ databases">
        <authorList>
            <consortium name="DOE Joint Genome Institute"/>
            <person name="Kuo A."/>
            <person name="Kohler A."/>
            <person name="Costa M.D."/>
            <person name="Nagy L.G."/>
            <person name="Floudas D."/>
            <person name="Copeland A."/>
            <person name="Barry K.W."/>
            <person name="Cichocki N."/>
            <person name="Veneault-Fourrey C."/>
            <person name="LaButti K."/>
            <person name="Lindquist E.A."/>
            <person name="Lipzen A."/>
            <person name="Lundell T."/>
            <person name="Morin E."/>
            <person name="Murat C."/>
            <person name="Sun H."/>
            <person name="Tunlid A."/>
            <person name="Henrissat B."/>
            <person name="Grigoriev I.V."/>
            <person name="Hibbett D.S."/>
            <person name="Martin F."/>
            <person name="Nordberg H.P."/>
            <person name="Cantor M.N."/>
            <person name="Hua S.X."/>
        </authorList>
    </citation>
    <scope>NUCLEOTIDE SEQUENCE [LARGE SCALE GENOMIC DNA]</scope>
    <source>
        <strain evidence="2 3">Marx 270</strain>
    </source>
</reference>
<feature type="compositionally biased region" description="Acidic residues" evidence="1">
    <location>
        <begin position="102"/>
        <end position="117"/>
    </location>
</feature>
<dbReference type="AlphaFoldDB" id="A0A0C3P5R0"/>
<dbReference type="InParanoid" id="A0A0C3P5R0"/>
<dbReference type="HOGENOM" id="CLU_1876271_0_0_1"/>
<name>A0A0C3P5R0_PISTI</name>
<gene>
    <name evidence="2" type="ORF">M404DRAFT_27854</name>
</gene>
<accession>A0A0C3P5R0</accession>
<dbReference type="Proteomes" id="UP000054217">
    <property type="component" value="Unassembled WGS sequence"/>
</dbReference>
<feature type="compositionally biased region" description="Acidic residues" evidence="1">
    <location>
        <begin position="68"/>
        <end position="81"/>
    </location>
</feature>
<evidence type="ECO:0000313" key="3">
    <source>
        <dbReference type="Proteomes" id="UP000054217"/>
    </source>
</evidence>
<proteinExistence type="predicted"/>